<dbReference type="AlphaFoldDB" id="A0A2T3A2Q1"/>
<evidence type="ECO:0000256" key="1">
    <source>
        <dbReference type="ARBA" id="ARBA00007865"/>
    </source>
</evidence>
<dbReference type="GO" id="GO:0019441">
    <property type="term" value="P:L-tryptophan catabolic process to kynurenine"/>
    <property type="evidence" value="ECO:0007669"/>
    <property type="project" value="InterPro"/>
</dbReference>
<dbReference type="STRING" id="2025994.A0A2T3A2Q1"/>
<keyword evidence="3" id="KW-1185">Reference proteome</keyword>
<dbReference type="PANTHER" id="PTHR34861">
    <property type="match status" value="1"/>
</dbReference>
<name>A0A2T3A2Q1_9PEZI</name>
<evidence type="ECO:0000313" key="2">
    <source>
        <dbReference type="EMBL" id="PSR81792.1"/>
    </source>
</evidence>
<dbReference type="Proteomes" id="UP000241462">
    <property type="component" value="Unassembled WGS sequence"/>
</dbReference>
<dbReference type="Gene3D" id="3.50.30.50">
    <property type="entry name" value="Putative cyclase"/>
    <property type="match status" value="1"/>
</dbReference>
<protein>
    <recommendedName>
        <fullName evidence="4">Cyclase-domain-containing protein</fullName>
    </recommendedName>
</protein>
<comment type="similarity">
    <text evidence="1">Belongs to the Cyclase 1 superfamily.</text>
</comment>
<dbReference type="GO" id="GO:0004061">
    <property type="term" value="F:arylformamidase activity"/>
    <property type="evidence" value="ECO:0007669"/>
    <property type="project" value="InterPro"/>
</dbReference>
<dbReference type="InterPro" id="IPR037175">
    <property type="entry name" value="KFase_sf"/>
</dbReference>
<evidence type="ECO:0000313" key="3">
    <source>
        <dbReference type="Proteomes" id="UP000241462"/>
    </source>
</evidence>
<accession>A0A2T3A2Q1</accession>
<organism evidence="2 3">
    <name type="scientific">Coniella lustricola</name>
    <dbReference type="NCBI Taxonomy" id="2025994"/>
    <lineage>
        <taxon>Eukaryota</taxon>
        <taxon>Fungi</taxon>
        <taxon>Dikarya</taxon>
        <taxon>Ascomycota</taxon>
        <taxon>Pezizomycotina</taxon>
        <taxon>Sordariomycetes</taxon>
        <taxon>Sordariomycetidae</taxon>
        <taxon>Diaporthales</taxon>
        <taxon>Schizoparmaceae</taxon>
        <taxon>Coniella</taxon>
    </lineage>
</organism>
<gene>
    <name evidence="2" type="ORF">BD289DRAFT_372180</name>
</gene>
<evidence type="ECO:0008006" key="4">
    <source>
        <dbReference type="Google" id="ProtNLM"/>
    </source>
</evidence>
<dbReference type="EMBL" id="KZ678494">
    <property type="protein sequence ID" value="PSR81792.1"/>
    <property type="molecule type" value="Genomic_DNA"/>
</dbReference>
<dbReference type="InParanoid" id="A0A2T3A2Q1"/>
<dbReference type="Pfam" id="PF04199">
    <property type="entry name" value="Cyclase"/>
    <property type="match status" value="1"/>
</dbReference>
<reference evidence="2 3" key="1">
    <citation type="journal article" date="2018" name="Mycol. Prog.">
        <title>Coniella lustricola, a new species from submerged detritus.</title>
        <authorList>
            <person name="Raudabaugh D.B."/>
            <person name="Iturriaga T."/>
            <person name="Carver A."/>
            <person name="Mondo S."/>
            <person name="Pangilinan J."/>
            <person name="Lipzen A."/>
            <person name="He G."/>
            <person name="Amirebrahimi M."/>
            <person name="Grigoriev I.V."/>
            <person name="Miller A.N."/>
        </authorList>
    </citation>
    <scope>NUCLEOTIDE SEQUENCE [LARGE SCALE GENOMIC DNA]</scope>
    <source>
        <strain evidence="2 3">B22-T-1</strain>
    </source>
</reference>
<proteinExistence type="inferred from homology"/>
<dbReference type="OrthoDB" id="5396at2759"/>
<dbReference type="SUPFAM" id="SSF102198">
    <property type="entry name" value="Putative cyclase"/>
    <property type="match status" value="1"/>
</dbReference>
<dbReference type="PANTHER" id="PTHR34861:SF10">
    <property type="entry name" value="CYCLASE"/>
    <property type="match status" value="1"/>
</dbReference>
<dbReference type="InterPro" id="IPR007325">
    <property type="entry name" value="KFase/CYL"/>
</dbReference>
<sequence length="354" mass="38215">MSIPDFDNLPPVEGMPKGCAWGVFDKDGQKDLLGTLNLLTPSVVAAAAAEVKEGVSISLNWPLNAVKIPIPGRKAPVHTVHSLSSSGLAPPECHGWDDELSFNTQSSSQWDSLVHMQHQASGLSYNGAKATHKELAGTGQATTTASGESALSMLPTINHWHSRGGLVGRGVLIDFKGYMDAQPRLEGHGEAQPYHCLDGYRITVQDVEKVARYQNLAFKRGDILIIRTGCTEMLENPTAADLDKMAHMKLSGLHGCEETARWVWNQHFSAVAGDSSSFEAYPPLKPDGSEGTASDLVLHQYFLALFGLPIGELWDLKQLAAHCRRTGKYSFMLTSAPLNHPGLVASPPNALAIF</sequence>